<dbReference type="Pfam" id="PF22014">
    <property type="entry name" value="DUF6932"/>
    <property type="match status" value="1"/>
</dbReference>
<reference evidence="1 2" key="2">
    <citation type="journal article" date="2003" name="DNA Res.">
        <title>Complete genome structure of Gloeobacter violaceus PCC 7421, a cyanobacterium that lacks thylakoids (supplement).</title>
        <authorList>
            <person name="Nakamura Y."/>
            <person name="Kaneko T."/>
            <person name="Sato S."/>
            <person name="Mimuro M."/>
            <person name="Miyashita H."/>
            <person name="Tsuchiya T."/>
            <person name="Sasamoto S."/>
            <person name="Watanabe A."/>
            <person name="Kawashima K."/>
            <person name="Kishida Y."/>
            <person name="Kiyokawa C."/>
            <person name="Kohara M."/>
            <person name="Matsumoto M."/>
            <person name="Matsuno A."/>
            <person name="Nakazaki N."/>
            <person name="Shimpo S."/>
            <person name="Takeuchi C."/>
            <person name="Yamada M."/>
            <person name="Tabata S."/>
        </authorList>
    </citation>
    <scope>NUCLEOTIDE SEQUENCE [LARGE SCALE GENOMIC DNA]</scope>
    <source>
        <strain evidence="2">ATCC 29082 / PCC 7421</strain>
    </source>
</reference>
<accession>Q7NDL4</accession>
<dbReference type="STRING" id="251221.gene:10761740"/>
<dbReference type="Proteomes" id="UP000000557">
    <property type="component" value="Chromosome"/>
</dbReference>
<organism evidence="1 2">
    <name type="scientific">Gloeobacter violaceus (strain ATCC 29082 / PCC 7421)</name>
    <dbReference type="NCBI Taxonomy" id="251221"/>
    <lineage>
        <taxon>Bacteria</taxon>
        <taxon>Bacillati</taxon>
        <taxon>Cyanobacteriota</taxon>
        <taxon>Cyanophyceae</taxon>
        <taxon>Gloeobacterales</taxon>
        <taxon>Gloeobacteraceae</taxon>
        <taxon>Gloeobacter</taxon>
    </lineage>
</organism>
<dbReference type="OrthoDB" id="572713at2"/>
<dbReference type="EnsemblBacteria" id="BAC92162">
    <property type="protein sequence ID" value="BAC92162"/>
    <property type="gene ID" value="BAC92162"/>
</dbReference>
<dbReference type="InterPro" id="IPR053860">
    <property type="entry name" value="DUF6932"/>
</dbReference>
<name>Q7NDL4_GLOVI</name>
<sequence>MNRYTYNERRRTLAGGLLEALILLKLAGCKAVYVDGSFVASKAIPGDFDACWELDGVNLEVLDPVFLRFEAGAASLTERFSGQLFPVLASSILRSEDFFDFFSRDRQTRKPKGIISVNLESLP</sequence>
<keyword evidence="2" id="KW-1185">Reference proteome</keyword>
<dbReference type="HOGENOM" id="CLU_119493_0_0_3"/>
<proteinExistence type="predicted"/>
<reference evidence="1 2" key="1">
    <citation type="journal article" date="2003" name="DNA Res.">
        <title>Complete genome structure of Gloeobacter violaceus PCC 7421, a cyanobacterium that lacks thylakoids.</title>
        <authorList>
            <person name="Nakamura Y."/>
            <person name="Kaneko T."/>
            <person name="Sato S."/>
            <person name="Mimuro M."/>
            <person name="Miyashita H."/>
            <person name="Tsuchiya T."/>
            <person name="Sasamoto S."/>
            <person name="Watanabe A."/>
            <person name="Kawashima K."/>
            <person name="Kishida Y."/>
            <person name="Kiyokawa C."/>
            <person name="Kohara M."/>
            <person name="Matsumoto M."/>
            <person name="Matsuno A."/>
            <person name="Nakazaki N."/>
            <person name="Shimpo S."/>
            <person name="Takeuchi C."/>
            <person name="Yamada M."/>
            <person name="Tabata S."/>
        </authorList>
    </citation>
    <scope>NUCLEOTIDE SEQUENCE [LARGE SCALE GENOMIC DNA]</scope>
    <source>
        <strain evidence="2">ATCC 29082 / PCC 7421</strain>
    </source>
</reference>
<protein>
    <submittedName>
        <fullName evidence="1">Gll4221 protein</fullName>
    </submittedName>
</protein>
<evidence type="ECO:0000313" key="2">
    <source>
        <dbReference type="Proteomes" id="UP000000557"/>
    </source>
</evidence>
<dbReference type="AlphaFoldDB" id="Q7NDL4"/>
<dbReference type="eggNOG" id="ENOG5032V0S">
    <property type="taxonomic scope" value="Bacteria"/>
</dbReference>
<evidence type="ECO:0000313" key="1">
    <source>
        <dbReference type="EMBL" id="BAC92162.1"/>
    </source>
</evidence>
<dbReference type="InParanoid" id="Q7NDL4"/>
<dbReference type="KEGG" id="gvi:gll4221"/>
<gene>
    <name evidence="1" type="ordered locus">gll4221</name>
</gene>
<dbReference type="EMBL" id="BA000045">
    <property type="protein sequence ID" value="BAC92162.1"/>
    <property type="molecule type" value="Genomic_DNA"/>
</dbReference>